<protein>
    <submittedName>
        <fullName evidence="1">Uncharacterized protein</fullName>
    </submittedName>
</protein>
<reference evidence="1 2" key="2">
    <citation type="submission" date="2015-10" db="EMBL/GenBank/DDBJ databases">
        <title>Comparative genomics and high-throughput reverse genetic screens identify a new phytobacterial MAMP and an Arabidopsis receptor required for immune elicitation.</title>
        <authorList>
            <person name="Mott G.A."/>
            <person name="Thakur S."/>
            <person name="Wang P.W."/>
            <person name="Desveaux D."/>
            <person name="Guttman D.S."/>
        </authorList>
    </citation>
    <scope>NUCLEOTIDE SEQUENCE [LARGE SCALE GENOMIC DNA]</scope>
    <source>
        <strain evidence="1 2">107</strain>
    </source>
</reference>
<name>A0ABR5KS01_PSEAV</name>
<evidence type="ECO:0000313" key="1">
    <source>
        <dbReference type="EMBL" id="KPC17311.1"/>
    </source>
</evidence>
<evidence type="ECO:0000313" key="2">
    <source>
        <dbReference type="Proteomes" id="UP000037943"/>
    </source>
</evidence>
<gene>
    <name evidence="1" type="ORF">AC499_0513</name>
</gene>
<keyword evidence="2" id="KW-1185">Reference proteome</keyword>
<organism evidence="1 2">
    <name type="scientific">Pseudomonas amygdali pv. lachrymans</name>
    <name type="common">Pseudomonas syringae pv. lachrymans</name>
    <dbReference type="NCBI Taxonomy" id="53707"/>
    <lineage>
        <taxon>Bacteria</taxon>
        <taxon>Pseudomonadati</taxon>
        <taxon>Pseudomonadota</taxon>
        <taxon>Gammaproteobacteria</taxon>
        <taxon>Pseudomonadales</taxon>
        <taxon>Pseudomonadaceae</taxon>
        <taxon>Pseudomonas</taxon>
        <taxon>Pseudomonas amygdali</taxon>
    </lineage>
</organism>
<comment type="caution">
    <text evidence="1">The sequence shown here is derived from an EMBL/GenBank/DDBJ whole genome shotgun (WGS) entry which is preliminary data.</text>
</comment>
<accession>A0ABR5KS01</accession>
<dbReference type="Proteomes" id="UP000037943">
    <property type="component" value="Unassembled WGS sequence"/>
</dbReference>
<sequence>MLTSTDGGQTQMLGLIDHDLAQMRFEALLPLLSFLMEAIEQ</sequence>
<reference evidence="1 2" key="1">
    <citation type="submission" date="2015-07" db="EMBL/GenBank/DDBJ databases">
        <authorList>
            <person name="O'Brien H.E."/>
            <person name="Thakur S."/>
            <person name="Gong Y."/>
            <person name="Wang P.W."/>
            <person name="Guttman D.S."/>
        </authorList>
    </citation>
    <scope>NUCLEOTIDE SEQUENCE [LARGE SCALE GENOMIC DNA]</scope>
    <source>
        <strain evidence="1 2">107</strain>
    </source>
</reference>
<dbReference type="EMBL" id="LGLK01000057">
    <property type="protein sequence ID" value="KPC17311.1"/>
    <property type="molecule type" value="Genomic_DNA"/>
</dbReference>
<proteinExistence type="predicted"/>